<dbReference type="KEGG" id="nai:NECAME_00742"/>
<dbReference type="SUPFAM" id="SSF57850">
    <property type="entry name" value="RING/U-box"/>
    <property type="match status" value="1"/>
</dbReference>
<organism evidence="2 3">
    <name type="scientific">Necator americanus</name>
    <name type="common">Human hookworm</name>
    <dbReference type="NCBI Taxonomy" id="51031"/>
    <lineage>
        <taxon>Eukaryota</taxon>
        <taxon>Metazoa</taxon>
        <taxon>Ecdysozoa</taxon>
        <taxon>Nematoda</taxon>
        <taxon>Chromadorea</taxon>
        <taxon>Rhabditida</taxon>
        <taxon>Rhabditina</taxon>
        <taxon>Rhabditomorpha</taxon>
        <taxon>Strongyloidea</taxon>
        <taxon>Ancylostomatidae</taxon>
        <taxon>Bunostominae</taxon>
        <taxon>Necator</taxon>
    </lineage>
</organism>
<evidence type="ECO:0000313" key="3">
    <source>
        <dbReference type="Proteomes" id="UP000053676"/>
    </source>
</evidence>
<sequence length="205" mass="22710">MNPFGCCPLRAAQEVMAVPQDAEEPVNVESEEESDGEPKDKITRLAIGIDSGFEAKKFDVLDNYSLVSFPHINAKCPIDEKLGADLYGTCQYVISATSAERIALLQNASNAWDGEIKQITKHANLVQVENRKKIPLTGWKCEAEGCSLSENLWLNLTDGAISYDEDDAVIDPNLEKHLAHFGIDARTLKKTEKSTLELELDMNQK</sequence>
<dbReference type="EMBL" id="KI660422">
    <property type="protein sequence ID" value="ETN73654.1"/>
    <property type="molecule type" value="Genomic_DNA"/>
</dbReference>
<keyword evidence="3" id="KW-1185">Reference proteome</keyword>
<accession>W2SV82</accession>
<feature type="region of interest" description="Disordered" evidence="1">
    <location>
        <begin position="20"/>
        <end position="39"/>
    </location>
</feature>
<protein>
    <submittedName>
        <fullName evidence="2">Uncharacterized protein</fullName>
    </submittedName>
</protein>
<dbReference type="AlphaFoldDB" id="W2SV82"/>
<dbReference type="InterPro" id="IPR013083">
    <property type="entry name" value="Znf_RING/FYVE/PHD"/>
</dbReference>
<gene>
    <name evidence="2" type="ORF">NECAME_00742</name>
</gene>
<name>W2SV82_NECAM</name>
<evidence type="ECO:0000313" key="2">
    <source>
        <dbReference type="EMBL" id="ETN73654.1"/>
    </source>
</evidence>
<dbReference type="Gene3D" id="3.30.40.10">
    <property type="entry name" value="Zinc/RING finger domain, C3HC4 (zinc finger)"/>
    <property type="match status" value="1"/>
</dbReference>
<evidence type="ECO:0000256" key="1">
    <source>
        <dbReference type="SAM" id="MobiDB-lite"/>
    </source>
</evidence>
<dbReference type="STRING" id="51031.W2SV82"/>
<dbReference type="OrthoDB" id="361536at2759"/>
<feature type="compositionally biased region" description="Acidic residues" evidence="1">
    <location>
        <begin position="21"/>
        <end position="35"/>
    </location>
</feature>
<dbReference type="Proteomes" id="UP000053676">
    <property type="component" value="Unassembled WGS sequence"/>
</dbReference>
<proteinExistence type="predicted"/>
<reference evidence="3" key="1">
    <citation type="journal article" date="2014" name="Nat. Genet.">
        <title>Genome of the human hookworm Necator americanus.</title>
        <authorList>
            <person name="Tang Y.T."/>
            <person name="Gao X."/>
            <person name="Rosa B.A."/>
            <person name="Abubucker S."/>
            <person name="Hallsworth-Pepin K."/>
            <person name="Martin J."/>
            <person name="Tyagi R."/>
            <person name="Heizer E."/>
            <person name="Zhang X."/>
            <person name="Bhonagiri-Palsikar V."/>
            <person name="Minx P."/>
            <person name="Warren W.C."/>
            <person name="Wang Q."/>
            <person name="Zhan B."/>
            <person name="Hotez P.J."/>
            <person name="Sternberg P.W."/>
            <person name="Dougall A."/>
            <person name="Gaze S.T."/>
            <person name="Mulvenna J."/>
            <person name="Sotillo J."/>
            <person name="Ranganathan S."/>
            <person name="Rabelo E.M."/>
            <person name="Wilson R.K."/>
            <person name="Felgner P.L."/>
            <person name="Bethony J."/>
            <person name="Hawdon J.M."/>
            <person name="Gasser R.B."/>
            <person name="Loukas A."/>
            <person name="Mitreva M."/>
        </authorList>
    </citation>
    <scope>NUCLEOTIDE SEQUENCE [LARGE SCALE GENOMIC DNA]</scope>
</reference>